<keyword evidence="2" id="KW-0808">Transferase</keyword>
<proteinExistence type="predicted"/>
<dbReference type="GO" id="GO:0016758">
    <property type="term" value="F:hexosyltransferase activity"/>
    <property type="evidence" value="ECO:0007669"/>
    <property type="project" value="UniProtKB-ARBA"/>
</dbReference>
<sequence length="273" mass="32387">MQKPLVSIIIPCYNTAQYLDECLQSVVNQTYSNWEAIIVNDGSTDHTSQIARVWVDKDKRFQYFEKENGGLANTRIFGIEKSEGKYIFPLDSDDFIDSTFVKKAIDILEKDNSIEVVYSQVMNFGEKNGLFELEKYSLEYLLLKNCIVASAFFRRETYDKVGGYCKDLKFLEDWDLWISILKNGGNVYKIEEPLFFYRVRESGSLINNLFEDLELYKQHHDIIFKRHSDAFIKYIGNPFLIERERIQLLNYKQKIQSSFFYRNYQRLKKVFKK</sequence>
<dbReference type="SUPFAM" id="SSF53448">
    <property type="entry name" value="Nucleotide-diphospho-sugar transferases"/>
    <property type="match status" value="1"/>
</dbReference>
<dbReference type="Gene3D" id="3.90.550.10">
    <property type="entry name" value="Spore Coat Polysaccharide Biosynthesis Protein SpsA, Chain A"/>
    <property type="match status" value="1"/>
</dbReference>
<reference evidence="2 3" key="1">
    <citation type="submission" date="2019-05" db="EMBL/GenBank/DDBJ databases">
        <title>Polaribacter aestuariivivens sp. nov., isolated from a tidal flat.</title>
        <authorList>
            <person name="Yoon J.-H."/>
        </authorList>
    </citation>
    <scope>NUCLEOTIDE SEQUENCE [LARGE SCALE GENOMIC DNA]</scope>
    <source>
        <strain evidence="2 3">DBTF-3</strain>
    </source>
</reference>
<evidence type="ECO:0000259" key="1">
    <source>
        <dbReference type="Pfam" id="PF00535"/>
    </source>
</evidence>
<dbReference type="Proteomes" id="UP000307140">
    <property type="component" value="Unassembled WGS sequence"/>
</dbReference>
<keyword evidence="3" id="KW-1185">Reference proteome</keyword>
<dbReference type="EMBL" id="VANR01000002">
    <property type="protein sequence ID" value="TMM31351.1"/>
    <property type="molecule type" value="Genomic_DNA"/>
</dbReference>
<dbReference type="Pfam" id="PF00535">
    <property type="entry name" value="Glycos_transf_2"/>
    <property type="match status" value="1"/>
</dbReference>
<dbReference type="PANTHER" id="PTHR22916">
    <property type="entry name" value="GLYCOSYLTRANSFERASE"/>
    <property type="match status" value="1"/>
</dbReference>
<dbReference type="AlphaFoldDB" id="A0A5S3N7R7"/>
<evidence type="ECO:0000313" key="2">
    <source>
        <dbReference type="EMBL" id="TMM31351.1"/>
    </source>
</evidence>
<dbReference type="OrthoDB" id="597270at2"/>
<dbReference type="PANTHER" id="PTHR22916:SF3">
    <property type="entry name" value="UDP-GLCNAC:BETAGAL BETA-1,3-N-ACETYLGLUCOSAMINYLTRANSFERASE-LIKE PROTEIN 1"/>
    <property type="match status" value="1"/>
</dbReference>
<dbReference type="InterPro" id="IPR029044">
    <property type="entry name" value="Nucleotide-diphossugar_trans"/>
</dbReference>
<feature type="domain" description="Glycosyltransferase 2-like" evidence="1">
    <location>
        <begin position="7"/>
        <end position="135"/>
    </location>
</feature>
<accession>A0A5S3N7R7</accession>
<name>A0A5S3N7R7_9FLAO</name>
<protein>
    <submittedName>
        <fullName evidence="2">Glycosyltransferase</fullName>
    </submittedName>
</protein>
<organism evidence="2 3">
    <name type="scientific">Polaribacter aestuariivivens</name>
    <dbReference type="NCBI Taxonomy" id="2304626"/>
    <lineage>
        <taxon>Bacteria</taxon>
        <taxon>Pseudomonadati</taxon>
        <taxon>Bacteroidota</taxon>
        <taxon>Flavobacteriia</taxon>
        <taxon>Flavobacteriales</taxon>
        <taxon>Flavobacteriaceae</taxon>
    </lineage>
</organism>
<comment type="caution">
    <text evidence="2">The sequence shown here is derived from an EMBL/GenBank/DDBJ whole genome shotgun (WGS) entry which is preliminary data.</text>
</comment>
<gene>
    <name evidence="2" type="ORF">FDT66_05125</name>
</gene>
<evidence type="ECO:0000313" key="3">
    <source>
        <dbReference type="Proteomes" id="UP000307140"/>
    </source>
</evidence>
<dbReference type="RefSeq" id="WP_138535078.1">
    <property type="nucleotide sequence ID" value="NZ_VANR01000002.1"/>
</dbReference>
<dbReference type="InterPro" id="IPR001173">
    <property type="entry name" value="Glyco_trans_2-like"/>
</dbReference>